<evidence type="ECO:0000256" key="4">
    <source>
        <dbReference type="ARBA" id="ARBA00022519"/>
    </source>
</evidence>
<dbReference type="GO" id="GO:0008320">
    <property type="term" value="F:protein transmembrane transporter activity"/>
    <property type="evidence" value="ECO:0007669"/>
    <property type="project" value="UniProtKB-UniRule"/>
</dbReference>
<keyword evidence="4" id="KW-0997">Cell inner membrane</keyword>
<keyword evidence="9 10" id="KW-0472">Membrane</keyword>
<dbReference type="InterPro" id="IPR003369">
    <property type="entry name" value="TatA/B/E"/>
</dbReference>
<dbReference type="FunFam" id="1.20.5.3310:FF:000001">
    <property type="entry name" value="Probable Sec-independent protein translocase protein TatE"/>
    <property type="match status" value="1"/>
</dbReference>
<evidence type="ECO:0000256" key="8">
    <source>
        <dbReference type="ARBA" id="ARBA00023010"/>
    </source>
</evidence>
<dbReference type="NCBIfam" id="TIGR01411">
    <property type="entry name" value="tatAE"/>
    <property type="match status" value="1"/>
</dbReference>
<keyword evidence="2 10" id="KW-0813">Transport</keyword>
<comment type="caution">
    <text evidence="12">The sequence shown here is derived from an EMBL/GenBank/DDBJ whole genome shotgun (WGS) entry which is preliminary data.</text>
</comment>
<reference evidence="12 13" key="1">
    <citation type="submission" date="2020-04" db="EMBL/GenBank/DDBJ databases">
        <title>Molecular characterization of pseudomonads from Agaricus bisporus reveal novel blotch 2 pathogens in Western Europe.</title>
        <authorList>
            <person name="Taparia T."/>
            <person name="Krijger M."/>
            <person name="Haynes E."/>
            <person name="Elpinstone J.G."/>
            <person name="Noble R."/>
            <person name="Van Der Wolf J."/>
        </authorList>
    </citation>
    <scope>NUCLEOTIDE SEQUENCE [LARGE SCALE GENOMIC DNA]</scope>
    <source>
        <strain evidence="12 13">IPO3737</strain>
    </source>
</reference>
<dbReference type="HAMAP" id="MF_00236">
    <property type="entry name" value="TatA_E"/>
    <property type="match status" value="1"/>
</dbReference>
<evidence type="ECO:0000256" key="2">
    <source>
        <dbReference type="ARBA" id="ARBA00022448"/>
    </source>
</evidence>
<comment type="subcellular location">
    <subcellularLocation>
        <location evidence="1 10">Cell membrane</location>
        <topology evidence="1 10">Single-pass membrane protein</topology>
    </subcellularLocation>
</comment>
<organism evidence="12 13">
    <name type="scientific">Pseudomonas gingeri</name>
    <dbReference type="NCBI Taxonomy" id="117681"/>
    <lineage>
        <taxon>Bacteria</taxon>
        <taxon>Pseudomonadati</taxon>
        <taxon>Pseudomonadota</taxon>
        <taxon>Gammaproteobacteria</taxon>
        <taxon>Pseudomonadales</taxon>
        <taxon>Pseudomonadaceae</taxon>
        <taxon>Pseudomonas</taxon>
    </lineage>
</organism>
<dbReference type="GO" id="GO:0033281">
    <property type="term" value="C:TAT protein transport complex"/>
    <property type="evidence" value="ECO:0007669"/>
    <property type="project" value="UniProtKB-UniRule"/>
</dbReference>
<keyword evidence="7 10" id="KW-1133">Transmembrane helix</keyword>
<evidence type="ECO:0000256" key="3">
    <source>
        <dbReference type="ARBA" id="ARBA00022475"/>
    </source>
</evidence>
<evidence type="ECO:0000313" key="12">
    <source>
        <dbReference type="EMBL" id="NWC34944.1"/>
    </source>
</evidence>
<keyword evidence="6 10" id="KW-0653">Protein transport</keyword>
<sequence length="97" mass="10748">MGIFDWKHWIVILVVVVLVFGTKKLKNLGTDVGESIKGFRKAMNDDEKPAEPAVPPVAQPAPPVQPQATAQQNTPHTIDVQAQKVEEFVNKEPRNHS</sequence>
<dbReference type="Pfam" id="PF02416">
    <property type="entry name" value="TatA_B_E"/>
    <property type="match status" value="1"/>
</dbReference>
<comment type="similarity">
    <text evidence="10">Belongs to the TatA/E family.</text>
</comment>
<dbReference type="PANTHER" id="PTHR42982">
    <property type="entry name" value="SEC-INDEPENDENT PROTEIN TRANSLOCASE PROTEIN TATA"/>
    <property type="match status" value="1"/>
</dbReference>
<evidence type="ECO:0000313" key="13">
    <source>
        <dbReference type="Proteomes" id="UP000520592"/>
    </source>
</evidence>
<accession>A0A7Y7YEG4</accession>
<comment type="subunit">
    <text evidence="10">The Tat system comprises two distinct complexes: a TatABC complex, containing multiple copies of TatA, TatB and TatC subunits, and a separate TatA complex, containing only TatA subunits. Substrates initially bind to the TatABC complex, which probably triggers association of the separate TatA complex to form the active translocon.</text>
</comment>
<protein>
    <recommendedName>
        <fullName evidence="10">Sec-independent protein translocase protein TatA</fullName>
    </recommendedName>
</protein>
<dbReference type="PANTHER" id="PTHR42982:SF1">
    <property type="entry name" value="SEC-INDEPENDENT PROTEIN TRANSLOCASE PROTEIN TATA"/>
    <property type="match status" value="1"/>
</dbReference>
<proteinExistence type="inferred from homology"/>
<keyword evidence="8 10" id="KW-0811">Translocation</keyword>
<evidence type="ECO:0000256" key="9">
    <source>
        <dbReference type="ARBA" id="ARBA00023136"/>
    </source>
</evidence>
<dbReference type="GO" id="GO:0065002">
    <property type="term" value="P:intracellular protein transmembrane transport"/>
    <property type="evidence" value="ECO:0007669"/>
    <property type="project" value="UniProtKB-ARBA"/>
</dbReference>
<dbReference type="GO" id="GO:0043953">
    <property type="term" value="P:protein transport by the Tat complex"/>
    <property type="evidence" value="ECO:0007669"/>
    <property type="project" value="UniProtKB-UniRule"/>
</dbReference>
<evidence type="ECO:0000256" key="5">
    <source>
        <dbReference type="ARBA" id="ARBA00022692"/>
    </source>
</evidence>
<evidence type="ECO:0000256" key="10">
    <source>
        <dbReference type="HAMAP-Rule" id="MF_00236"/>
    </source>
</evidence>
<gene>
    <name evidence="10" type="primary">tatA</name>
    <name evidence="12" type="ORF">HX876_21385</name>
</gene>
<dbReference type="Proteomes" id="UP000520592">
    <property type="component" value="Unassembled WGS sequence"/>
</dbReference>
<keyword evidence="5 10" id="KW-0812">Transmembrane</keyword>
<dbReference type="RefSeq" id="WP_177063464.1">
    <property type="nucleotide sequence ID" value="NZ_JACAPB010000007.1"/>
</dbReference>
<dbReference type="InterPro" id="IPR006312">
    <property type="entry name" value="TatA/E"/>
</dbReference>
<evidence type="ECO:0000256" key="6">
    <source>
        <dbReference type="ARBA" id="ARBA00022927"/>
    </source>
</evidence>
<name>A0A7Y7YEG4_9PSED</name>
<comment type="function">
    <text evidence="10">Part of the twin-arginine translocation (Tat) system that transports large folded proteins containing a characteristic twin-arginine motif in their signal peptide across membranes. TatA could form the protein-conducting channel of the Tat system.</text>
</comment>
<evidence type="ECO:0000256" key="11">
    <source>
        <dbReference type="SAM" id="MobiDB-lite"/>
    </source>
</evidence>
<dbReference type="AlphaFoldDB" id="A0A7Y7YEG4"/>
<dbReference type="Gene3D" id="1.20.5.3310">
    <property type="match status" value="1"/>
</dbReference>
<evidence type="ECO:0000256" key="7">
    <source>
        <dbReference type="ARBA" id="ARBA00022989"/>
    </source>
</evidence>
<keyword evidence="3 10" id="KW-1003">Cell membrane</keyword>
<feature type="region of interest" description="Disordered" evidence="11">
    <location>
        <begin position="43"/>
        <end position="76"/>
    </location>
</feature>
<dbReference type="EMBL" id="JACAQD010000025">
    <property type="protein sequence ID" value="NWC34944.1"/>
    <property type="molecule type" value="Genomic_DNA"/>
</dbReference>
<dbReference type="NCBIfam" id="NF001681">
    <property type="entry name" value="PRK00442.1"/>
    <property type="match status" value="1"/>
</dbReference>
<feature type="compositionally biased region" description="Pro residues" evidence="11">
    <location>
        <begin position="52"/>
        <end position="65"/>
    </location>
</feature>
<evidence type="ECO:0000256" key="1">
    <source>
        <dbReference type="ARBA" id="ARBA00004162"/>
    </source>
</evidence>